<dbReference type="Proteomes" id="UP000076555">
    <property type="component" value="Unassembled WGS sequence"/>
</dbReference>
<dbReference type="Pfam" id="PF14217">
    <property type="entry name" value="DUF4327"/>
    <property type="match status" value="1"/>
</dbReference>
<gene>
    <name evidence="1" type="ORF">A2T98_18310</name>
</gene>
<dbReference type="AlphaFoldDB" id="A0A166IGN3"/>
<dbReference type="InterPro" id="IPR025477">
    <property type="entry name" value="DUF4327"/>
</dbReference>
<accession>A0A166IGN3</accession>
<proteinExistence type="predicted"/>
<evidence type="ECO:0000313" key="2">
    <source>
        <dbReference type="Proteomes" id="UP000076555"/>
    </source>
</evidence>
<protein>
    <recommendedName>
        <fullName evidence="3">DUF4327 domain-containing protein</fullName>
    </recommendedName>
</protein>
<name>A0A166IGN3_NODSP</name>
<dbReference type="OrthoDB" id="582639at2"/>
<evidence type="ECO:0008006" key="3">
    <source>
        <dbReference type="Google" id="ProtNLM"/>
    </source>
</evidence>
<dbReference type="GeneID" id="78019579"/>
<evidence type="ECO:0000313" key="1">
    <source>
        <dbReference type="EMBL" id="KZL48377.1"/>
    </source>
</evidence>
<sequence>MDTAVRYDIGVIREEARQLVKKGLLHRQQPIYSLCRYVPNRDWILFETELEKHEFLLRDRIIDLLSSETWEED</sequence>
<reference evidence="1 2" key="1">
    <citation type="submission" date="2016-04" db="EMBL/GenBank/DDBJ databases">
        <title>Draft Genome Assembly of the Bloom-forming Cyanobacterium Nodularia spumigena Strain CENA596 in Shrimp Production Ponds.</title>
        <authorList>
            <person name="Popin R.V."/>
            <person name="Rigonato J."/>
            <person name="Abreu V.A."/>
            <person name="Andreote A.P."/>
            <person name="Silveira S.B."/>
            <person name="Odebrecht C."/>
            <person name="Fiore M.F."/>
        </authorList>
    </citation>
    <scope>NUCLEOTIDE SEQUENCE [LARGE SCALE GENOMIC DNA]</scope>
    <source>
        <strain evidence="1 2">CENA596</strain>
    </source>
</reference>
<comment type="caution">
    <text evidence="1">The sequence shown here is derived from an EMBL/GenBank/DDBJ whole genome shotgun (WGS) entry which is preliminary data.</text>
</comment>
<dbReference type="RefSeq" id="WP_006197169.1">
    <property type="nucleotide sequence ID" value="NZ_CAWMRI010000249.1"/>
</dbReference>
<organism evidence="1 2">
    <name type="scientific">Nodularia spumigena CENA596</name>
    <dbReference type="NCBI Taxonomy" id="1819295"/>
    <lineage>
        <taxon>Bacteria</taxon>
        <taxon>Bacillati</taxon>
        <taxon>Cyanobacteriota</taxon>
        <taxon>Cyanophyceae</taxon>
        <taxon>Nostocales</taxon>
        <taxon>Nodulariaceae</taxon>
        <taxon>Nodularia</taxon>
    </lineage>
</organism>
<dbReference type="EMBL" id="LWAJ01000249">
    <property type="protein sequence ID" value="KZL48377.1"/>
    <property type="molecule type" value="Genomic_DNA"/>
</dbReference>